<evidence type="ECO:0000256" key="1">
    <source>
        <dbReference type="ARBA" id="ARBA00009437"/>
    </source>
</evidence>
<dbReference type="InterPro" id="IPR036390">
    <property type="entry name" value="WH_DNA-bd_sf"/>
</dbReference>
<evidence type="ECO:0000256" key="2">
    <source>
        <dbReference type="ARBA" id="ARBA00023015"/>
    </source>
</evidence>
<gene>
    <name evidence="6" type="ORF">GLIP_1713</name>
</gene>
<reference evidence="6 7" key="1">
    <citation type="journal article" date="2017" name="Antonie Van Leeuwenhoek">
        <title>Rhizobium rhizosphaerae sp. nov., a novel species isolated from rice rhizosphere.</title>
        <authorList>
            <person name="Zhao J.J."/>
            <person name="Zhang J."/>
            <person name="Zhang R.J."/>
            <person name="Zhang C.W."/>
            <person name="Yin H.Q."/>
            <person name="Zhang X.X."/>
        </authorList>
    </citation>
    <scope>NUCLEOTIDE SEQUENCE [LARGE SCALE GENOMIC DNA]</scope>
    <source>
        <strain evidence="6 7">E3</strain>
    </source>
</reference>
<accession>K6XRQ9</accession>
<dbReference type="PANTHER" id="PTHR30118:SF15">
    <property type="entry name" value="TRANSCRIPTIONAL REGULATORY PROTEIN"/>
    <property type="match status" value="1"/>
</dbReference>
<keyword evidence="7" id="KW-1185">Reference proteome</keyword>
<organism evidence="6 7">
    <name type="scientific">Aliiglaciecola lipolytica E3</name>
    <dbReference type="NCBI Taxonomy" id="1127673"/>
    <lineage>
        <taxon>Bacteria</taxon>
        <taxon>Pseudomonadati</taxon>
        <taxon>Pseudomonadota</taxon>
        <taxon>Gammaproteobacteria</taxon>
        <taxon>Alteromonadales</taxon>
        <taxon>Alteromonadaceae</taxon>
        <taxon>Aliiglaciecola</taxon>
    </lineage>
</organism>
<dbReference type="InterPro" id="IPR050389">
    <property type="entry name" value="LysR-type_TF"/>
</dbReference>
<evidence type="ECO:0000259" key="5">
    <source>
        <dbReference type="PROSITE" id="PS50931"/>
    </source>
</evidence>
<dbReference type="InterPro" id="IPR037402">
    <property type="entry name" value="YidZ_PBP2"/>
</dbReference>
<dbReference type="InterPro" id="IPR000847">
    <property type="entry name" value="LysR_HTH_N"/>
</dbReference>
<name>K6XRQ9_9ALTE</name>
<evidence type="ECO:0000313" key="7">
    <source>
        <dbReference type="Proteomes" id="UP000006334"/>
    </source>
</evidence>
<dbReference type="Pfam" id="PF03466">
    <property type="entry name" value="LysR_substrate"/>
    <property type="match status" value="1"/>
</dbReference>
<dbReference type="EMBL" id="BAEN01000036">
    <property type="protein sequence ID" value="GAC14346.1"/>
    <property type="molecule type" value="Genomic_DNA"/>
</dbReference>
<dbReference type="AlphaFoldDB" id="K6XRQ9"/>
<keyword evidence="4" id="KW-0804">Transcription</keyword>
<evidence type="ECO:0000256" key="3">
    <source>
        <dbReference type="ARBA" id="ARBA00023125"/>
    </source>
</evidence>
<keyword evidence="2" id="KW-0805">Transcription regulation</keyword>
<dbReference type="eggNOG" id="COG0583">
    <property type="taxonomic scope" value="Bacteria"/>
</dbReference>
<dbReference type="SUPFAM" id="SSF46785">
    <property type="entry name" value="Winged helix' DNA-binding domain"/>
    <property type="match status" value="1"/>
</dbReference>
<dbReference type="Proteomes" id="UP000006334">
    <property type="component" value="Unassembled WGS sequence"/>
</dbReference>
<evidence type="ECO:0000313" key="6">
    <source>
        <dbReference type="EMBL" id="GAC14346.1"/>
    </source>
</evidence>
<dbReference type="Pfam" id="PF00126">
    <property type="entry name" value="HTH_1"/>
    <property type="match status" value="1"/>
</dbReference>
<dbReference type="STRING" id="1127673.GLIP_1713"/>
<dbReference type="GO" id="GO:0003677">
    <property type="term" value="F:DNA binding"/>
    <property type="evidence" value="ECO:0007669"/>
    <property type="project" value="UniProtKB-KW"/>
</dbReference>
<proteinExistence type="inferred from homology"/>
<comment type="caution">
    <text evidence="6">The sequence shown here is derived from an EMBL/GenBank/DDBJ whole genome shotgun (WGS) entry which is preliminary data.</text>
</comment>
<feature type="domain" description="HTH lysR-type" evidence="5">
    <location>
        <begin position="1"/>
        <end position="41"/>
    </location>
</feature>
<dbReference type="GO" id="GO:0003700">
    <property type="term" value="F:DNA-binding transcription factor activity"/>
    <property type="evidence" value="ECO:0007669"/>
    <property type="project" value="InterPro"/>
</dbReference>
<protein>
    <submittedName>
        <fullName evidence="6">Probable transcription regulator protein</fullName>
    </submittedName>
</protein>
<keyword evidence="3" id="KW-0238">DNA-binding</keyword>
<dbReference type="SUPFAM" id="SSF53850">
    <property type="entry name" value="Periplasmic binding protein-like II"/>
    <property type="match status" value="1"/>
</dbReference>
<dbReference type="PROSITE" id="PS50931">
    <property type="entry name" value="HTH_LYSR"/>
    <property type="match status" value="1"/>
</dbReference>
<dbReference type="PANTHER" id="PTHR30118">
    <property type="entry name" value="HTH-TYPE TRANSCRIPTIONAL REGULATOR LEUO-RELATED"/>
    <property type="match status" value="1"/>
</dbReference>
<dbReference type="InterPro" id="IPR036388">
    <property type="entry name" value="WH-like_DNA-bd_sf"/>
</dbReference>
<dbReference type="InterPro" id="IPR005119">
    <property type="entry name" value="LysR_subst-bd"/>
</dbReference>
<dbReference type="CDD" id="cd08417">
    <property type="entry name" value="PBP2_Nitroaromatics_like"/>
    <property type="match status" value="1"/>
</dbReference>
<comment type="similarity">
    <text evidence="1">Belongs to the LysR transcriptional regulatory family.</text>
</comment>
<dbReference type="Gene3D" id="3.40.190.10">
    <property type="entry name" value="Periplasmic binding protein-like II"/>
    <property type="match status" value="2"/>
</dbReference>
<dbReference type="Gene3D" id="1.10.10.10">
    <property type="entry name" value="Winged helix-like DNA-binding domain superfamily/Winged helix DNA-binding domain"/>
    <property type="match status" value="1"/>
</dbReference>
<evidence type="ECO:0000256" key="4">
    <source>
        <dbReference type="ARBA" id="ARBA00023163"/>
    </source>
</evidence>
<sequence>MTRTAERLNITPSAVSHAVKRLRDCLQDPLFERSQNKMLPTPACKRMAPLIIDNLSRLRQILQQWGDFDPATSQHHFRIAMHDALEPAILPSIAKMLFETAPNATFASVKVERNQLSRALASGQFDLAFDVAMPLKPPIRHLNVRNDNFVILLDRQHALSDAIGQAQGDFSGNKISRETYFTSEHISVSHRPTGAALEDIMLQQQGFTRNVAVRCQNYYAAKEMLKGSPFLLTLPRSLAIQLLDTSLVSVPIPFEMPLISTHMYWHQNTEDDLALRWFREAVKQIMIDNNQFKN</sequence>